<evidence type="ECO:0000259" key="6">
    <source>
        <dbReference type="Pfam" id="PF24517"/>
    </source>
</evidence>
<dbReference type="SUPFAM" id="SSF51126">
    <property type="entry name" value="Pectin lyase-like"/>
    <property type="match status" value="1"/>
</dbReference>
<evidence type="ECO:0000256" key="3">
    <source>
        <dbReference type="ARBA" id="ARBA00022729"/>
    </source>
</evidence>
<dbReference type="PANTHER" id="PTHR40088">
    <property type="entry name" value="PECTATE LYASE (EUROFUNG)"/>
    <property type="match status" value="1"/>
</dbReference>
<evidence type="ECO:0000256" key="1">
    <source>
        <dbReference type="ARBA" id="ARBA00004613"/>
    </source>
</evidence>
<dbReference type="InterPro" id="IPR012334">
    <property type="entry name" value="Pectin_lyas_fold"/>
</dbReference>
<feature type="domain" description="Right handed beta helix" evidence="5">
    <location>
        <begin position="296"/>
        <end position="458"/>
    </location>
</feature>
<protein>
    <submittedName>
        <fullName evidence="7">Uncharacterized protein</fullName>
    </submittedName>
</protein>
<comment type="subcellular location">
    <subcellularLocation>
        <location evidence="1">Secreted</location>
    </subcellularLocation>
</comment>
<feature type="chain" id="PRO_5025356109" evidence="4">
    <location>
        <begin position="19"/>
        <end position="993"/>
    </location>
</feature>
<dbReference type="InterPro" id="IPR011050">
    <property type="entry name" value="Pectin_lyase_fold/virulence"/>
</dbReference>
<gene>
    <name evidence="7" type="ORF">SCARR_01411</name>
</gene>
<dbReference type="NCBIfam" id="NF033679">
    <property type="entry name" value="DNRLRE_dom"/>
    <property type="match status" value="1"/>
</dbReference>
<evidence type="ECO:0000313" key="8">
    <source>
        <dbReference type="Proteomes" id="UP000346198"/>
    </source>
</evidence>
<dbReference type="AlphaFoldDB" id="A0A6C2UHL6"/>
<dbReference type="InterPro" id="IPR052052">
    <property type="entry name" value="Polysaccharide_Lyase_9"/>
</dbReference>
<feature type="domain" description="Carbohydrate-binding module family 96" evidence="6">
    <location>
        <begin position="714"/>
        <end position="864"/>
    </location>
</feature>
<dbReference type="GO" id="GO:0005576">
    <property type="term" value="C:extracellular region"/>
    <property type="evidence" value="ECO:0007669"/>
    <property type="project" value="UniProtKB-SubCell"/>
</dbReference>
<dbReference type="Gene3D" id="2.160.20.10">
    <property type="entry name" value="Single-stranded right-handed beta-helix, Pectin lyase-like"/>
    <property type="match status" value="2"/>
</dbReference>
<evidence type="ECO:0000256" key="2">
    <source>
        <dbReference type="ARBA" id="ARBA00022525"/>
    </source>
</evidence>
<reference evidence="7 8" key="1">
    <citation type="submission" date="2019-04" db="EMBL/GenBank/DDBJ databases">
        <authorList>
            <person name="Van Vliet M D."/>
        </authorList>
    </citation>
    <scope>NUCLEOTIDE SEQUENCE [LARGE SCALE GENOMIC DNA]</scope>
    <source>
        <strain evidence="7 8">F21</strain>
    </source>
</reference>
<dbReference type="InterPro" id="IPR013783">
    <property type="entry name" value="Ig-like_fold"/>
</dbReference>
<dbReference type="Pfam" id="PF24517">
    <property type="entry name" value="CBM96"/>
    <property type="match status" value="1"/>
</dbReference>
<evidence type="ECO:0000256" key="4">
    <source>
        <dbReference type="SAM" id="SignalP"/>
    </source>
</evidence>
<dbReference type="Gene3D" id="2.60.40.10">
    <property type="entry name" value="Immunoglobulins"/>
    <property type="match status" value="1"/>
</dbReference>
<keyword evidence="2" id="KW-0964">Secreted</keyword>
<evidence type="ECO:0000313" key="7">
    <source>
        <dbReference type="EMBL" id="VGO19353.1"/>
    </source>
</evidence>
<evidence type="ECO:0000259" key="5">
    <source>
        <dbReference type="Pfam" id="PF13229"/>
    </source>
</evidence>
<accession>A0A6C2UHL6</accession>
<dbReference type="Proteomes" id="UP000346198">
    <property type="component" value="Unassembled WGS sequence"/>
</dbReference>
<dbReference type="InterPro" id="IPR055372">
    <property type="entry name" value="CBM96"/>
</dbReference>
<dbReference type="PANTHER" id="PTHR40088:SF2">
    <property type="entry name" value="SECRETED SUGAR HYDROLASE"/>
    <property type="match status" value="1"/>
</dbReference>
<name>A0A6C2UHL6_9BACT</name>
<keyword evidence="3 4" id="KW-0732">Signal</keyword>
<proteinExistence type="predicted"/>
<dbReference type="Pfam" id="PF13229">
    <property type="entry name" value="Beta_helix"/>
    <property type="match status" value="1"/>
</dbReference>
<dbReference type="RefSeq" id="WP_136060763.1">
    <property type="nucleotide sequence ID" value="NZ_CAAHFH010000001.1"/>
</dbReference>
<organism evidence="7 8">
    <name type="scientific">Pontiella sulfatireligans</name>
    <dbReference type="NCBI Taxonomy" id="2750658"/>
    <lineage>
        <taxon>Bacteria</taxon>
        <taxon>Pseudomonadati</taxon>
        <taxon>Kiritimatiellota</taxon>
        <taxon>Kiritimatiellia</taxon>
        <taxon>Kiritimatiellales</taxon>
        <taxon>Pontiellaceae</taxon>
        <taxon>Pontiella</taxon>
    </lineage>
</organism>
<sequence>MRRAISILMLCGAGQVLAADYYVSTNGSDLATGNLAAPFATIQKAADVMGAGDTCHIRGGNYHEEVVIDNLDGTAGNPVVFTAYNNEIVTLDGSQDVGDLGSSGWAVHSGNIYKTTLSSEISQVFVNDEWMMLARWPNARFDDESAWTWDNWAQGDESVSTNGWEFDDSASGHDLAASGLDMTGAMGVLNLGNFSTKALVVTNHAAGVNNFMYDSSSLGIYKTVNHYYFFDSKLNLLDNETEWYFDPATRNLYLWAPGGGVPANVRGKNQDNAFFFTNSQHIQVKGLNFFATTFRMDNCDNMTVEDCDLQYPCFNKRTLRETGEIFGTRIEDCTYVKVLNCSFANTDGLVMKIRAGNHNTVENCELHHLDYTVAHHSGNSGFIWFNSSEFGVFRNNTVYTTGASEGVMTSSDMLVELNDISGGGQLQSDGAMVHLFQGQENVDVARNWFHGNRKPALRMSDGPKDYLPPAMEVKGVARHNVVFGADFLSLQFKGDLKEGYNNLCEGYIRYSDDSGDPTNSGIHANSICINNATGDYIDFVAPTRTETNNWETVVEGVSITTQVRDRANLDFRPGAGSDFIDAGSVVPGITDGYFGSAPDIGAYESGDSSYWIPGRKLAHATTPVPPDMADGVKTNADLMWLEGYQATSHKVYFGIESGNLPMVGNQTNNIFNPDTLVSGETYYWRVDAVTPTGTVPGTEWQFRVETSVDAGTIPFVPTADSYVQDTAPNTNYGDADFIKLITPANYTYTRHGYMKFNVDVPGNITSATLELHNSGGTHNKQVGVYSMTDVSWEEDLITWSNRPPIDGVQLDFDDVDSGEWAAFDVSAAVVSNGWVSFGLIRGVVDTQRGIDSRESAYPPVLKVSSINTSPAHSFVEWVDDYDVDAAGYHADPDGDHLDNLTEYAIGGAPDDFDDAPHPIFENLEYVYRRRTDAAARGLSYALEECTNLISNDWSTVTDLPFGTAPLGAGFEAVTNKIPTTEENQFIRLHISLD</sequence>
<dbReference type="InterPro" id="IPR039448">
    <property type="entry name" value="Beta_helix"/>
</dbReference>
<dbReference type="GO" id="GO:0016837">
    <property type="term" value="F:carbon-oxygen lyase activity, acting on polysaccharides"/>
    <property type="evidence" value="ECO:0007669"/>
    <property type="project" value="TreeGrafter"/>
</dbReference>
<keyword evidence="8" id="KW-1185">Reference proteome</keyword>
<dbReference type="EMBL" id="CAAHFH010000001">
    <property type="protein sequence ID" value="VGO19353.1"/>
    <property type="molecule type" value="Genomic_DNA"/>
</dbReference>
<feature type="signal peptide" evidence="4">
    <location>
        <begin position="1"/>
        <end position="18"/>
    </location>
</feature>